<dbReference type="AlphaFoldDB" id="A0A7Y9K1P4"/>
<dbReference type="EMBL" id="JACCBY010000001">
    <property type="protein sequence ID" value="NYD89119.1"/>
    <property type="molecule type" value="Genomic_DNA"/>
</dbReference>
<reference evidence="3 4" key="1">
    <citation type="submission" date="2020-08" db="EMBL/GenBank/DDBJ databases">
        <title>The Agave Microbiome: Exploring the role of microbial communities in plant adaptations to desert environments.</title>
        <authorList>
            <person name="Partida-Martinez L.P."/>
        </authorList>
    </citation>
    <scope>NUCLEOTIDE SEQUENCE [LARGE SCALE GENOMIC DNA]</scope>
    <source>
        <strain evidence="3 4">AS2.3</strain>
    </source>
</reference>
<dbReference type="Pfam" id="PF12200">
    <property type="entry name" value="DUF3597"/>
    <property type="match status" value="1"/>
</dbReference>
<evidence type="ECO:0000259" key="2">
    <source>
        <dbReference type="Pfam" id="PF12200"/>
    </source>
</evidence>
<sequence>MPTAADAPSVQASSGASMPDVATPEAVDVEAVLRRLAARKGVTFNWQSSIIDLMKLLDLDSSLANRKELSNELGYSDAKDGSAEINIWLYKAVLRELERNAGYVSGLVKD</sequence>
<accession>A0A7Y9K1P4</accession>
<name>A0A7Y9K1P4_9SPHN</name>
<dbReference type="SUPFAM" id="SSF158634">
    <property type="entry name" value="RPA2825-like"/>
    <property type="match status" value="1"/>
</dbReference>
<evidence type="ECO:0000313" key="4">
    <source>
        <dbReference type="Proteomes" id="UP000517753"/>
    </source>
</evidence>
<gene>
    <name evidence="3" type="ORF">HD841_000888</name>
</gene>
<evidence type="ECO:0000313" key="3">
    <source>
        <dbReference type="EMBL" id="NYD89119.1"/>
    </source>
</evidence>
<organism evidence="3 4">
    <name type="scientific">Sphingomonas melonis</name>
    <dbReference type="NCBI Taxonomy" id="152682"/>
    <lineage>
        <taxon>Bacteria</taxon>
        <taxon>Pseudomonadati</taxon>
        <taxon>Pseudomonadota</taxon>
        <taxon>Alphaproteobacteria</taxon>
        <taxon>Sphingomonadales</taxon>
        <taxon>Sphingomonadaceae</taxon>
        <taxon>Sphingomonas</taxon>
    </lineage>
</organism>
<feature type="domain" description="DUF3597" evidence="2">
    <location>
        <begin position="6"/>
        <end position="104"/>
    </location>
</feature>
<feature type="region of interest" description="Disordered" evidence="1">
    <location>
        <begin position="1"/>
        <end position="21"/>
    </location>
</feature>
<dbReference type="Proteomes" id="UP000517753">
    <property type="component" value="Unassembled WGS sequence"/>
</dbReference>
<protein>
    <recommendedName>
        <fullName evidence="2">DUF3597 domain-containing protein</fullName>
    </recommendedName>
</protein>
<comment type="caution">
    <text evidence="3">The sequence shown here is derived from an EMBL/GenBank/DDBJ whole genome shotgun (WGS) entry which is preliminary data.</text>
</comment>
<evidence type="ECO:0000256" key="1">
    <source>
        <dbReference type="SAM" id="MobiDB-lite"/>
    </source>
</evidence>
<keyword evidence="4" id="KW-1185">Reference proteome</keyword>
<proteinExistence type="predicted"/>
<dbReference type="InterPro" id="IPR022016">
    <property type="entry name" value="DUF3597"/>
</dbReference>